<evidence type="ECO:0000313" key="3">
    <source>
        <dbReference type="EMBL" id="AUG58430.1"/>
    </source>
</evidence>
<gene>
    <name evidence="3" type="primary">ttcA</name>
    <name evidence="3" type="ORF">HVS_12785</name>
</gene>
<dbReference type="AlphaFoldDB" id="A0A2K9ESB4"/>
<dbReference type="Pfam" id="PF01171">
    <property type="entry name" value="ATP_bind_3"/>
    <property type="match status" value="1"/>
</dbReference>
<dbReference type="CDD" id="cd24138">
    <property type="entry name" value="TtcA-like"/>
    <property type="match status" value="1"/>
</dbReference>
<dbReference type="InterPro" id="IPR035107">
    <property type="entry name" value="tRNA_thiolation_TtcA_Ctu1"/>
</dbReference>
<dbReference type="InterPro" id="IPR011063">
    <property type="entry name" value="TilS/TtcA_N"/>
</dbReference>
<dbReference type="Proteomes" id="UP000233534">
    <property type="component" value="Chromosome"/>
</dbReference>
<dbReference type="PANTHER" id="PTHR43686">
    <property type="entry name" value="SULFURTRANSFERASE-RELATED"/>
    <property type="match status" value="1"/>
</dbReference>
<dbReference type="EMBL" id="CP025197">
    <property type="protein sequence ID" value="AUG58430.1"/>
    <property type="molecule type" value="Genomic_DNA"/>
</dbReference>
<keyword evidence="1" id="KW-0808">Transferase</keyword>
<protein>
    <submittedName>
        <fullName evidence="3">tRNA 2-thiocytidine biosynthesis protein TtcA</fullName>
    </submittedName>
</protein>
<dbReference type="PANTHER" id="PTHR43686:SF1">
    <property type="entry name" value="AMINOTRAN_5 DOMAIN-CONTAINING PROTEIN"/>
    <property type="match status" value="1"/>
</dbReference>
<dbReference type="PIRSF" id="PIRSF004976">
    <property type="entry name" value="ATPase_YdaO"/>
    <property type="match status" value="1"/>
</dbReference>
<evidence type="ECO:0000256" key="1">
    <source>
        <dbReference type="ARBA" id="ARBA00022679"/>
    </source>
</evidence>
<name>A0A2K9ESB4_9FIRM</name>
<dbReference type="KEGG" id="hsc:HVS_12785"/>
<evidence type="ECO:0000313" key="4">
    <source>
        <dbReference type="Proteomes" id="UP000233534"/>
    </source>
</evidence>
<dbReference type="GO" id="GO:0016740">
    <property type="term" value="F:transferase activity"/>
    <property type="evidence" value="ECO:0007669"/>
    <property type="project" value="UniProtKB-KW"/>
</dbReference>
<dbReference type="GO" id="GO:0008033">
    <property type="term" value="P:tRNA processing"/>
    <property type="evidence" value="ECO:0007669"/>
    <property type="project" value="InterPro"/>
</dbReference>
<sequence length="241" mass="27594">MASFLNERKILSYVRKAIEDFNMIENGDKIAVGVSGKDSITLLIALRRLQEFLNKKFSVEAVTLTLGIGKYNLDYIQELCNNLEINYTVEETLIGKIVFEVRKEKNPCSLCANMRRGALNNLARKLGCNKVALGHHRDDLMETLLLNILFEGKISTFSPVTYLSRMDLNVIRPLIYTKEEDIKEFINANNIISIKNPCQIDGLTKRQYIKNLLGEISKDNKYIKENIFGAIRRSKIEGWDI</sequence>
<accession>A0A2K9ESB4</accession>
<evidence type="ECO:0000259" key="2">
    <source>
        <dbReference type="Pfam" id="PF01171"/>
    </source>
</evidence>
<reference evidence="3 4" key="1">
    <citation type="submission" date="2017-12" db="EMBL/GenBank/DDBJ databases">
        <title>Complete genome sequence of Herbivorax saccincola GGR1, a novel Cellulosome-producing hydrolytic bacterium in a thermophilic biogas plant, established by Illumina and Nanopore MinION sequencing.</title>
        <authorList>
            <person name="Pechtl A."/>
            <person name="Ruckert C."/>
            <person name="Koeck D.E."/>
            <person name="Maus I."/>
            <person name="Winkler A."/>
            <person name="Kalinowski J."/>
            <person name="Puhler A."/>
            <person name="Schwarz W.W."/>
            <person name="Zverlov V.V."/>
            <person name="Schluter A."/>
            <person name="Liebl W."/>
        </authorList>
    </citation>
    <scope>NUCLEOTIDE SEQUENCE [LARGE SCALE GENOMIC DNA]</scope>
    <source>
        <strain evidence="4">SR1</strain>
    </source>
</reference>
<keyword evidence="4" id="KW-1185">Reference proteome</keyword>
<dbReference type="SUPFAM" id="SSF52402">
    <property type="entry name" value="Adenine nucleotide alpha hydrolases-like"/>
    <property type="match status" value="1"/>
</dbReference>
<organism evidence="3 4">
    <name type="scientific">Acetivibrio saccincola</name>
    <dbReference type="NCBI Taxonomy" id="1677857"/>
    <lineage>
        <taxon>Bacteria</taxon>
        <taxon>Bacillati</taxon>
        <taxon>Bacillota</taxon>
        <taxon>Clostridia</taxon>
        <taxon>Eubacteriales</taxon>
        <taxon>Oscillospiraceae</taxon>
        <taxon>Acetivibrio</taxon>
    </lineage>
</organism>
<feature type="domain" description="tRNA(Ile)-lysidine/2-thiocytidine synthase N-terminal" evidence="2">
    <location>
        <begin position="30"/>
        <end position="196"/>
    </location>
</feature>
<dbReference type="InterPro" id="IPR014729">
    <property type="entry name" value="Rossmann-like_a/b/a_fold"/>
</dbReference>
<dbReference type="Gene3D" id="3.40.50.620">
    <property type="entry name" value="HUPs"/>
    <property type="match status" value="1"/>
</dbReference>
<proteinExistence type="predicted"/>